<feature type="region of interest" description="Disordered" evidence="2">
    <location>
        <begin position="286"/>
        <end position="320"/>
    </location>
</feature>
<feature type="compositionally biased region" description="Low complexity" evidence="2">
    <location>
        <begin position="32"/>
        <end position="48"/>
    </location>
</feature>
<gene>
    <name evidence="3" type="ORF">DCS_07782</name>
</gene>
<organism evidence="3 4">
    <name type="scientific">Drechmeria coniospora</name>
    <name type="common">Nematophagous fungus</name>
    <name type="synonym">Meria coniospora</name>
    <dbReference type="NCBI Taxonomy" id="98403"/>
    <lineage>
        <taxon>Eukaryota</taxon>
        <taxon>Fungi</taxon>
        <taxon>Dikarya</taxon>
        <taxon>Ascomycota</taxon>
        <taxon>Pezizomycotina</taxon>
        <taxon>Sordariomycetes</taxon>
        <taxon>Hypocreomycetidae</taxon>
        <taxon>Hypocreales</taxon>
        <taxon>Ophiocordycipitaceae</taxon>
        <taxon>Drechmeria</taxon>
    </lineage>
</organism>
<proteinExistence type="predicted"/>
<feature type="coiled-coil region" evidence="1">
    <location>
        <begin position="233"/>
        <end position="267"/>
    </location>
</feature>
<feature type="compositionally biased region" description="Basic and acidic residues" evidence="2">
    <location>
        <begin position="410"/>
        <end position="419"/>
    </location>
</feature>
<feature type="compositionally biased region" description="Polar residues" evidence="2">
    <location>
        <begin position="8"/>
        <end position="21"/>
    </location>
</feature>
<sequence>MAFHPEPQGSQSNGVEPTSSPLEPATPRKAGPPSSSSTSSSQATLPSTEVPGSPIDPNESFRTEMNEDRAATTVIPSSLTPPPSTQVASHTGHPRRAFSLSQQTVLFSPPAAIFKKMREGETATEYTTPTPQQLLDASADELRTLLQAAIAEHQRFKMEMAHHRLQYNLLSMQAEDDSKRAAVEHDMARREVDALRTAEHSRQAKRELSSASEASQVKYLQVKKWYEDSMEENETLHRRLRLAKKVIQQKEEENISLTEERDMLLTRIRENREHFHMLCSPGGIFHGALTPKQPAATTPQSSRRPAHRRTPTSGRRYENDVPEHGLSALLQAMSQDNNAAPAPSTPHRVIQRHMGRHNRNSQSMSSLPTTPVGRSHEGGASSSSVVGLVPQTEPRRRKTRPPLVPKTPTPKHERVKSRESTISAEDNEELARQALQSAAAVQAQVLGAPEVSRSRPRDGNGEDEDVFGRQASEAAAQLLRRHPNRDHETVRSIHSPRGSPRPAETSARMQARLLSDPSGTDKRKFPGGIPADEEVRREQGSPTKKLRVGGSLREDQTVGLGIRCRE</sequence>
<name>A0A151GFF3_DRECN</name>
<evidence type="ECO:0000256" key="2">
    <source>
        <dbReference type="SAM" id="MobiDB-lite"/>
    </source>
</evidence>
<evidence type="ECO:0000256" key="1">
    <source>
        <dbReference type="SAM" id="Coils"/>
    </source>
</evidence>
<dbReference type="STRING" id="98403.A0A151GFF3"/>
<dbReference type="RefSeq" id="XP_040655170.1">
    <property type="nucleotide sequence ID" value="XM_040805066.1"/>
</dbReference>
<comment type="caution">
    <text evidence="3">The sequence shown here is derived from an EMBL/GenBank/DDBJ whole genome shotgun (WGS) entry which is preliminary data.</text>
</comment>
<evidence type="ECO:0000313" key="3">
    <source>
        <dbReference type="EMBL" id="KYK55818.1"/>
    </source>
</evidence>
<feature type="compositionally biased region" description="Polar residues" evidence="2">
    <location>
        <begin position="360"/>
        <end position="369"/>
    </location>
</feature>
<keyword evidence="1" id="KW-0175">Coiled coil</keyword>
<keyword evidence="4" id="KW-1185">Reference proteome</keyword>
<feature type="region of interest" description="Disordered" evidence="2">
    <location>
        <begin position="446"/>
        <end position="552"/>
    </location>
</feature>
<feature type="compositionally biased region" description="Basic and acidic residues" evidence="2">
    <location>
        <begin position="59"/>
        <end position="70"/>
    </location>
</feature>
<feature type="compositionally biased region" description="Low complexity" evidence="2">
    <location>
        <begin position="378"/>
        <end position="389"/>
    </location>
</feature>
<dbReference type="EMBL" id="LAYC01000003">
    <property type="protein sequence ID" value="KYK55818.1"/>
    <property type="molecule type" value="Genomic_DNA"/>
</dbReference>
<feature type="region of interest" description="Disordered" evidence="2">
    <location>
        <begin position="1"/>
        <end position="93"/>
    </location>
</feature>
<dbReference type="GeneID" id="63720425"/>
<feature type="region of interest" description="Disordered" evidence="2">
    <location>
        <begin position="356"/>
        <end position="424"/>
    </location>
</feature>
<protein>
    <recommendedName>
        <fullName evidence="5">FAD-dependent oxidoreductase-like enzyme</fullName>
    </recommendedName>
</protein>
<dbReference type="AlphaFoldDB" id="A0A151GFF3"/>
<accession>A0A151GFF3</accession>
<evidence type="ECO:0008006" key="5">
    <source>
        <dbReference type="Google" id="ProtNLM"/>
    </source>
</evidence>
<dbReference type="InParanoid" id="A0A151GFF3"/>
<reference evidence="3 4" key="1">
    <citation type="journal article" date="2016" name="Sci. Rep.">
        <title>Insights into Adaptations to a Near-Obligate Nematode Endoparasitic Lifestyle from the Finished Genome of Drechmeria coniospora.</title>
        <authorList>
            <person name="Zhang L."/>
            <person name="Zhou Z."/>
            <person name="Guo Q."/>
            <person name="Fokkens L."/>
            <person name="Miskei M."/>
            <person name="Pocsi I."/>
            <person name="Zhang W."/>
            <person name="Chen M."/>
            <person name="Wang L."/>
            <person name="Sun Y."/>
            <person name="Donzelli B.G."/>
            <person name="Gibson D.M."/>
            <person name="Nelson D.R."/>
            <person name="Luo J.G."/>
            <person name="Rep M."/>
            <person name="Liu H."/>
            <person name="Yang S."/>
            <person name="Wang J."/>
            <person name="Krasnoff S.B."/>
            <person name="Xu Y."/>
            <person name="Molnar I."/>
            <person name="Lin M."/>
        </authorList>
    </citation>
    <scope>NUCLEOTIDE SEQUENCE [LARGE SCALE GENOMIC DNA]</scope>
    <source>
        <strain evidence="3 4">ARSEF 6962</strain>
    </source>
</reference>
<dbReference type="Proteomes" id="UP000076580">
    <property type="component" value="Chromosome 03"/>
</dbReference>
<evidence type="ECO:0000313" key="4">
    <source>
        <dbReference type="Proteomes" id="UP000076580"/>
    </source>
</evidence>